<evidence type="ECO:0000313" key="2">
    <source>
        <dbReference type="Proteomes" id="UP000035170"/>
    </source>
</evidence>
<sequence length="119" mass="11866">MGISSLFRGRVAEAAIAAHLILKGGVGAMSCVVAAAATDKLLGTSDELDHVTGEMVDMSVSPIASVRLGGTVVAGDPLTSDANGKAIATTTTGNRIIGFAEVGGVLNDVITYLRAPGVI</sequence>
<evidence type="ECO:0000313" key="1">
    <source>
        <dbReference type="EMBL" id="KLN54722.1"/>
    </source>
</evidence>
<dbReference type="EMBL" id="JZWI01000021">
    <property type="protein sequence ID" value="KLN54722.1"/>
    <property type="molecule type" value="Genomic_DNA"/>
</dbReference>
<organism evidence="1 2">
    <name type="scientific">Variovorax paradoxus</name>
    <dbReference type="NCBI Taxonomy" id="34073"/>
    <lineage>
        <taxon>Bacteria</taxon>
        <taxon>Pseudomonadati</taxon>
        <taxon>Pseudomonadota</taxon>
        <taxon>Betaproteobacteria</taxon>
        <taxon>Burkholderiales</taxon>
        <taxon>Comamonadaceae</taxon>
        <taxon>Variovorax</taxon>
    </lineage>
</organism>
<evidence type="ECO:0008006" key="3">
    <source>
        <dbReference type="Google" id="ProtNLM"/>
    </source>
</evidence>
<dbReference type="Proteomes" id="UP000035170">
    <property type="component" value="Unassembled WGS sequence"/>
</dbReference>
<proteinExistence type="predicted"/>
<name>A0A0H2M1V0_VARPD</name>
<dbReference type="RefSeq" id="WP_047785769.1">
    <property type="nucleotide sequence ID" value="NZ_JZWI01000021.1"/>
</dbReference>
<accession>A0A0H2M1V0</accession>
<protein>
    <recommendedName>
        <fullName evidence="3">DUF2190 domain-containing protein</fullName>
    </recommendedName>
</protein>
<reference evidence="1 2" key="1">
    <citation type="submission" date="2015-03" db="EMBL/GenBank/DDBJ databases">
        <title>Genome sequence of Variovorax paradoxus TBEA6.</title>
        <authorList>
            <person name="Poehlein A."/>
            <person name="Schuldes J."/>
            <person name="Wuebbeler J.H."/>
            <person name="Hiessl S."/>
            <person name="Steinbuechel A."/>
            <person name="Daniel R."/>
        </authorList>
    </citation>
    <scope>NUCLEOTIDE SEQUENCE [LARGE SCALE GENOMIC DNA]</scope>
    <source>
        <strain evidence="1 2">TBEA6</strain>
    </source>
</reference>
<keyword evidence="2" id="KW-1185">Reference proteome</keyword>
<dbReference type="AlphaFoldDB" id="A0A0H2M1V0"/>
<gene>
    <name evidence="1" type="ORF">VPARA_40260</name>
</gene>
<dbReference type="PATRIC" id="fig|34073.19.peg.4122"/>
<comment type="caution">
    <text evidence="1">The sequence shown here is derived from an EMBL/GenBank/DDBJ whole genome shotgun (WGS) entry which is preliminary data.</text>
</comment>